<feature type="domain" description="Glycosyltransferase subfamily 4-like N-terminal" evidence="2">
    <location>
        <begin position="39"/>
        <end position="169"/>
    </location>
</feature>
<dbReference type="Proteomes" id="UP000644749">
    <property type="component" value="Unassembled WGS sequence"/>
</dbReference>
<reference evidence="3 4" key="1">
    <citation type="submission" date="2021-01" db="EMBL/GenBank/DDBJ databases">
        <title>011410 draft genome.</title>
        <authorList>
            <person name="Lang L."/>
        </authorList>
    </citation>
    <scope>NUCLEOTIDE SEQUENCE [LARGE SCALE GENOMIC DNA]</scope>
    <source>
        <strain evidence="3 4">KCTC 42845</strain>
    </source>
</reference>
<sequence length="371" mass="40596">MSFHQPHHRQKIPVIRHHVAGGTEHGGGIGRLVSYVLATDGGRLRHSVCDTRGSKWRPLGSSFRLVAAMMAMALSASATVQHLHIAGRGSTLRKLILGCWANMLGRPYVLHLHDYDYAADLDRRPAWQQRAIGRLFTRAAQVIVLGQRDAATVTCRLGVDPSRVVVLRNCVPDPGRRQRQGSAGTRILFLGRLSARKGVPELVEALARPELRDKPWTAVLAGDGEVDETRRALARLGLSDKVRLPGWVDAAAAQKLRDESDILVLPSHAEGFAMSVLEGLAQGMAVVTTRVGAHDEVLEDEVNCLLVPPGDVTALAAALRRLIDDEGLRSRLGQAARRLYETDFSMTRYLHRLEALDAKAIPQPPLFGKLP</sequence>
<evidence type="ECO:0000313" key="3">
    <source>
        <dbReference type="EMBL" id="MBL3673215.1"/>
    </source>
</evidence>
<dbReference type="InterPro" id="IPR001296">
    <property type="entry name" value="Glyco_trans_1"/>
</dbReference>
<organism evidence="3 4">
    <name type="scientific">Paracoccus aerius</name>
    <dbReference type="NCBI Taxonomy" id="1915382"/>
    <lineage>
        <taxon>Bacteria</taxon>
        <taxon>Pseudomonadati</taxon>
        <taxon>Pseudomonadota</taxon>
        <taxon>Alphaproteobacteria</taxon>
        <taxon>Rhodobacterales</taxon>
        <taxon>Paracoccaceae</taxon>
        <taxon>Paracoccus</taxon>
    </lineage>
</organism>
<dbReference type="PANTHER" id="PTHR12526:SF631">
    <property type="entry name" value="BLL6306 PROTEIN"/>
    <property type="match status" value="1"/>
</dbReference>
<protein>
    <submittedName>
        <fullName evidence="3">Glycosyltransferase family 4 protein</fullName>
    </submittedName>
</protein>
<evidence type="ECO:0000313" key="4">
    <source>
        <dbReference type="Proteomes" id="UP000644749"/>
    </source>
</evidence>
<dbReference type="Gene3D" id="3.40.50.2000">
    <property type="entry name" value="Glycogen Phosphorylase B"/>
    <property type="match status" value="2"/>
</dbReference>
<dbReference type="CDD" id="cd03801">
    <property type="entry name" value="GT4_PimA-like"/>
    <property type="match status" value="1"/>
</dbReference>
<dbReference type="EMBL" id="JAESHT010000004">
    <property type="protein sequence ID" value="MBL3673215.1"/>
    <property type="molecule type" value="Genomic_DNA"/>
</dbReference>
<evidence type="ECO:0000259" key="1">
    <source>
        <dbReference type="Pfam" id="PF00534"/>
    </source>
</evidence>
<dbReference type="PANTHER" id="PTHR12526">
    <property type="entry name" value="GLYCOSYLTRANSFERASE"/>
    <property type="match status" value="1"/>
</dbReference>
<keyword evidence="4" id="KW-1185">Reference proteome</keyword>
<accession>A0ABS1S3Q5</accession>
<comment type="caution">
    <text evidence="3">The sequence shown here is derived from an EMBL/GenBank/DDBJ whole genome shotgun (WGS) entry which is preliminary data.</text>
</comment>
<name>A0ABS1S3Q5_9RHOB</name>
<dbReference type="InterPro" id="IPR028098">
    <property type="entry name" value="Glyco_trans_4-like_N"/>
</dbReference>
<dbReference type="RefSeq" id="WP_191308893.1">
    <property type="nucleotide sequence ID" value="NZ_BNCL01000004.1"/>
</dbReference>
<dbReference type="Pfam" id="PF00534">
    <property type="entry name" value="Glycos_transf_1"/>
    <property type="match status" value="1"/>
</dbReference>
<dbReference type="SUPFAM" id="SSF53756">
    <property type="entry name" value="UDP-Glycosyltransferase/glycogen phosphorylase"/>
    <property type="match status" value="1"/>
</dbReference>
<proteinExistence type="predicted"/>
<gene>
    <name evidence="3" type="ORF">JL111_06890</name>
</gene>
<evidence type="ECO:0000259" key="2">
    <source>
        <dbReference type="Pfam" id="PF13579"/>
    </source>
</evidence>
<feature type="domain" description="Glycosyl transferase family 1" evidence="1">
    <location>
        <begin position="186"/>
        <end position="338"/>
    </location>
</feature>
<dbReference type="Pfam" id="PF13579">
    <property type="entry name" value="Glyco_trans_4_4"/>
    <property type="match status" value="1"/>
</dbReference>